<gene>
    <name evidence="5" type="primary">mtlD_10</name>
    <name evidence="5" type="ORF">SDC9_125863</name>
</gene>
<dbReference type="EC" id="1.1.1.17" evidence="5"/>
<dbReference type="Gene3D" id="3.40.50.720">
    <property type="entry name" value="NAD(P)-binding Rossmann-like Domain"/>
    <property type="match status" value="1"/>
</dbReference>
<dbReference type="SUPFAM" id="SSF51735">
    <property type="entry name" value="NAD(P)-binding Rossmann-fold domains"/>
    <property type="match status" value="1"/>
</dbReference>
<reference evidence="5" key="1">
    <citation type="submission" date="2019-08" db="EMBL/GenBank/DDBJ databases">
        <authorList>
            <person name="Kucharzyk K."/>
            <person name="Murdoch R.W."/>
            <person name="Higgins S."/>
            <person name="Loffler F."/>
        </authorList>
    </citation>
    <scope>NUCLEOTIDE SEQUENCE</scope>
</reference>
<proteinExistence type="predicted"/>
<name>A0A645CPL9_9ZZZZ</name>
<dbReference type="InterPro" id="IPR008927">
    <property type="entry name" value="6-PGluconate_DH-like_C_sf"/>
</dbReference>
<dbReference type="EMBL" id="VSSQ01028944">
    <property type="protein sequence ID" value="MPM78848.1"/>
    <property type="molecule type" value="Genomic_DNA"/>
</dbReference>
<sequence length="396" mass="44747">MEKKSILIFGAGKIGRSFIGQLFGLSGYEVVFSDIDEELVSLLNHEKSYAVVIKGDKEERITISNVRAINGTNQEAVTEEVKNTSIIAVSVGKNALPKIIPTLAKGLIKRFQGSENGPVDIIIAENMRSANEVIYKELKDNLPDDFPLHDYVGLVETSIGKMVPLMTAGEIKKDPLSVFAEPYNQLILDKKGFRNEVPDVMGLAPKENIRAWVDRKAFIHNLGHATAAYYGFFKYPGSTYLYEVLEDTHVIEFTREAMLQSAAILLKIYPDDFTPRDLSVHIEDLLFRFRNRSLKDTLFRVGQDIPRKLGPDDRFMGIIRLAIPLRMPYDKILEAMSYAFFFKATDENGHRSEQDIVFEKLLSQGIDYTLQKVCGIDPVFDQELAEKVKSSINVKR</sequence>
<feature type="domain" description="Mannitol dehydrogenase N-terminal" evidence="3">
    <location>
        <begin position="5"/>
        <end position="199"/>
    </location>
</feature>
<evidence type="ECO:0000256" key="2">
    <source>
        <dbReference type="ARBA" id="ARBA00023027"/>
    </source>
</evidence>
<dbReference type="InterPro" id="IPR036291">
    <property type="entry name" value="NAD(P)-bd_dom_sf"/>
</dbReference>
<dbReference type="Pfam" id="PF01232">
    <property type="entry name" value="Mannitol_dh"/>
    <property type="match status" value="1"/>
</dbReference>
<dbReference type="InterPro" id="IPR013131">
    <property type="entry name" value="Mannitol_DH_N"/>
</dbReference>
<dbReference type="InterPro" id="IPR013328">
    <property type="entry name" value="6PGD_dom2"/>
</dbReference>
<dbReference type="PANTHER" id="PTHR30524:SF0">
    <property type="entry name" value="ALTRONATE OXIDOREDUCTASE-RELATED"/>
    <property type="match status" value="1"/>
</dbReference>
<dbReference type="GO" id="GO:0005829">
    <property type="term" value="C:cytosol"/>
    <property type="evidence" value="ECO:0007669"/>
    <property type="project" value="TreeGrafter"/>
</dbReference>
<dbReference type="SUPFAM" id="SSF48179">
    <property type="entry name" value="6-phosphogluconate dehydrogenase C-terminal domain-like"/>
    <property type="match status" value="1"/>
</dbReference>
<organism evidence="5">
    <name type="scientific">bioreactor metagenome</name>
    <dbReference type="NCBI Taxonomy" id="1076179"/>
    <lineage>
        <taxon>unclassified sequences</taxon>
        <taxon>metagenomes</taxon>
        <taxon>ecological metagenomes</taxon>
    </lineage>
</organism>
<keyword evidence="2" id="KW-0520">NAD</keyword>
<accession>A0A645CPL9</accession>
<dbReference type="Pfam" id="PF08125">
    <property type="entry name" value="Mannitol_dh_C"/>
    <property type="match status" value="1"/>
</dbReference>
<evidence type="ECO:0000313" key="5">
    <source>
        <dbReference type="EMBL" id="MPM78848.1"/>
    </source>
</evidence>
<protein>
    <submittedName>
        <fullName evidence="5">Mannitol-1-phosphate 5-dehydrogenase</fullName>
        <ecNumber evidence="5">1.1.1.17</ecNumber>
    </submittedName>
</protein>
<evidence type="ECO:0000256" key="1">
    <source>
        <dbReference type="ARBA" id="ARBA00023002"/>
    </source>
</evidence>
<dbReference type="InterPro" id="IPR013118">
    <property type="entry name" value="Mannitol_DH_C"/>
</dbReference>
<dbReference type="AlphaFoldDB" id="A0A645CPL9"/>
<dbReference type="PANTHER" id="PTHR30524">
    <property type="entry name" value="MANNITOL-1-PHOSPHATE 5-DEHYDROGENASE"/>
    <property type="match status" value="1"/>
</dbReference>
<keyword evidence="1 5" id="KW-0560">Oxidoreductase</keyword>
<dbReference type="Gene3D" id="1.10.1040.10">
    <property type="entry name" value="N-(1-d-carboxylethyl)-l-norvaline Dehydrogenase, domain 2"/>
    <property type="match status" value="1"/>
</dbReference>
<feature type="domain" description="Mannitol dehydrogenase C-terminal" evidence="4">
    <location>
        <begin position="208"/>
        <end position="363"/>
    </location>
</feature>
<dbReference type="GO" id="GO:0019592">
    <property type="term" value="P:mannitol catabolic process"/>
    <property type="evidence" value="ECO:0007669"/>
    <property type="project" value="TreeGrafter"/>
</dbReference>
<comment type="caution">
    <text evidence="5">The sequence shown here is derived from an EMBL/GenBank/DDBJ whole genome shotgun (WGS) entry which is preliminary data.</text>
</comment>
<evidence type="ECO:0000259" key="4">
    <source>
        <dbReference type="Pfam" id="PF08125"/>
    </source>
</evidence>
<dbReference type="PRINTS" id="PR00084">
    <property type="entry name" value="MTLDHDRGNASE"/>
</dbReference>
<dbReference type="GO" id="GO:0008926">
    <property type="term" value="F:mannitol-1-phosphate 5-dehydrogenase activity"/>
    <property type="evidence" value="ECO:0007669"/>
    <property type="project" value="UniProtKB-EC"/>
</dbReference>
<dbReference type="InterPro" id="IPR000669">
    <property type="entry name" value="Mannitol_DH"/>
</dbReference>
<evidence type="ECO:0000259" key="3">
    <source>
        <dbReference type="Pfam" id="PF01232"/>
    </source>
</evidence>